<dbReference type="Proteomes" id="UP000077266">
    <property type="component" value="Unassembled WGS sequence"/>
</dbReference>
<sequence length="429" mass="45682">MRWTLAAAASSLLYGAAIVSAGPIVDVVPPSASFSRSLKSNETSTLSRRAEGCINLRGNVGAKDCRAALSSNGFRGAFFFDASKKGVTTAKTNLATDTKVTAITQAEMAAHGKFTCDHILELNIVKSIIEEDGGVCDEAAKLSDEEAKPKLEAIRKVANRDKNLVMFTSSVENAKTKQTQVFQGVPGATGGRPTDLVFLAMMDYLHQTLSASHETGSLIDAEIKRQFPNAKTGVAAKWTAYIAATEAEAALRRRSAQADIDKAKKAQEEKKKAAAARKAACEGGPAAPAPAPGSPKPARMRMMRSYSPVPLSSLERRAAAARRPATAARSGPHAPPAPSCPIPGAKQKKVVPRNQVKTKPKPAKTPTVARSANKPKKPVPKKTVKRPANRPRRTPGKAAAPKKRVTPKQKPRKVPKPKTKSKGKSRGRR</sequence>
<dbReference type="OrthoDB" id="3065620at2759"/>
<organism evidence="3 4">
    <name type="scientific">Exidia glandulosa HHB12029</name>
    <dbReference type="NCBI Taxonomy" id="1314781"/>
    <lineage>
        <taxon>Eukaryota</taxon>
        <taxon>Fungi</taxon>
        <taxon>Dikarya</taxon>
        <taxon>Basidiomycota</taxon>
        <taxon>Agaricomycotina</taxon>
        <taxon>Agaricomycetes</taxon>
        <taxon>Auriculariales</taxon>
        <taxon>Exidiaceae</taxon>
        <taxon>Exidia</taxon>
    </lineage>
</organism>
<feature type="signal peptide" evidence="2">
    <location>
        <begin position="1"/>
        <end position="21"/>
    </location>
</feature>
<accession>A0A165LND0</accession>
<evidence type="ECO:0000313" key="3">
    <source>
        <dbReference type="EMBL" id="KZV98093.1"/>
    </source>
</evidence>
<feature type="chain" id="PRO_5007861956" evidence="2">
    <location>
        <begin position="22"/>
        <end position="429"/>
    </location>
</feature>
<dbReference type="InParanoid" id="A0A165LND0"/>
<feature type="compositionally biased region" description="Basic residues" evidence="1">
    <location>
        <begin position="373"/>
        <end position="429"/>
    </location>
</feature>
<feature type="region of interest" description="Disordered" evidence="1">
    <location>
        <begin position="261"/>
        <end position="429"/>
    </location>
</feature>
<gene>
    <name evidence="3" type="ORF">EXIGLDRAFT_728923</name>
</gene>
<feature type="compositionally biased region" description="Basic and acidic residues" evidence="1">
    <location>
        <begin position="261"/>
        <end position="272"/>
    </location>
</feature>
<proteinExistence type="predicted"/>
<keyword evidence="4" id="KW-1185">Reference proteome</keyword>
<dbReference type="AlphaFoldDB" id="A0A165LND0"/>
<evidence type="ECO:0000256" key="2">
    <source>
        <dbReference type="SAM" id="SignalP"/>
    </source>
</evidence>
<feature type="compositionally biased region" description="Low complexity" evidence="1">
    <location>
        <begin position="276"/>
        <end position="286"/>
    </location>
</feature>
<evidence type="ECO:0000313" key="4">
    <source>
        <dbReference type="Proteomes" id="UP000077266"/>
    </source>
</evidence>
<evidence type="ECO:0000256" key="1">
    <source>
        <dbReference type="SAM" id="MobiDB-lite"/>
    </source>
</evidence>
<feature type="compositionally biased region" description="Basic residues" evidence="1">
    <location>
        <begin position="346"/>
        <end position="362"/>
    </location>
</feature>
<name>A0A165LND0_EXIGL</name>
<reference evidence="3 4" key="1">
    <citation type="journal article" date="2016" name="Mol. Biol. Evol.">
        <title>Comparative Genomics of Early-Diverging Mushroom-Forming Fungi Provides Insights into the Origins of Lignocellulose Decay Capabilities.</title>
        <authorList>
            <person name="Nagy L.G."/>
            <person name="Riley R."/>
            <person name="Tritt A."/>
            <person name="Adam C."/>
            <person name="Daum C."/>
            <person name="Floudas D."/>
            <person name="Sun H."/>
            <person name="Yadav J.S."/>
            <person name="Pangilinan J."/>
            <person name="Larsson K.H."/>
            <person name="Matsuura K."/>
            <person name="Barry K."/>
            <person name="Labutti K."/>
            <person name="Kuo R."/>
            <person name="Ohm R.A."/>
            <person name="Bhattacharya S.S."/>
            <person name="Shirouzu T."/>
            <person name="Yoshinaga Y."/>
            <person name="Martin F.M."/>
            <person name="Grigoriev I.V."/>
            <person name="Hibbett D.S."/>
        </authorList>
    </citation>
    <scope>NUCLEOTIDE SEQUENCE [LARGE SCALE GENOMIC DNA]</scope>
    <source>
        <strain evidence="3 4">HHB12029</strain>
    </source>
</reference>
<protein>
    <submittedName>
        <fullName evidence="3">Uncharacterized protein</fullName>
    </submittedName>
</protein>
<dbReference type="EMBL" id="KV425922">
    <property type="protein sequence ID" value="KZV98093.1"/>
    <property type="molecule type" value="Genomic_DNA"/>
</dbReference>
<keyword evidence="2" id="KW-0732">Signal</keyword>